<dbReference type="Pfam" id="PF13302">
    <property type="entry name" value="Acetyltransf_3"/>
    <property type="match status" value="1"/>
</dbReference>
<dbReference type="Gene3D" id="3.40.630.30">
    <property type="match status" value="1"/>
</dbReference>
<dbReference type="EMBL" id="FNRY01000001">
    <property type="protein sequence ID" value="SEB46213.1"/>
    <property type="molecule type" value="Genomic_DNA"/>
</dbReference>
<dbReference type="GO" id="GO:0005737">
    <property type="term" value="C:cytoplasm"/>
    <property type="evidence" value="ECO:0007669"/>
    <property type="project" value="TreeGrafter"/>
</dbReference>
<dbReference type="InterPro" id="IPR016181">
    <property type="entry name" value="Acyl_CoA_acyltransferase"/>
</dbReference>
<dbReference type="AlphaFoldDB" id="A0A1H4JIW8"/>
<dbReference type="PANTHER" id="PTHR43441">
    <property type="entry name" value="RIBOSOMAL-PROTEIN-SERINE ACETYLTRANSFERASE"/>
    <property type="match status" value="1"/>
</dbReference>
<keyword evidence="3" id="KW-1185">Reference proteome</keyword>
<keyword evidence="2" id="KW-0808">Transferase</keyword>
<dbReference type="Proteomes" id="UP000199183">
    <property type="component" value="Unassembled WGS sequence"/>
</dbReference>
<protein>
    <submittedName>
        <fullName evidence="2">Acetyltransferase (GNAT) domain-containing protein</fullName>
    </submittedName>
</protein>
<dbReference type="PROSITE" id="PS51186">
    <property type="entry name" value="GNAT"/>
    <property type="match status" value="1"/>
</dbReference>
<dbReference type="STRING" id="640635.SAMN04489806_0728"/>
<sequence>MHDIAAATRDLALQTAGARLTTIDECESFIAERLPCTASVVNLAIAEDDVPVGNVGLSNIEYSHGTAWAYYWLAEGARGRGLATRALASIAQWAFTEQALHRLELGHRVNNPASCGVATRAGFATEGVEREKLRYGTERFDVERHARLATDAAPQIEPIRVEA</sequence>
<evidence type="ECO:0000259" key="1">
    <source>
        <dbReference type="PROSITE" id="PS51186"/>
    </source>
</evidence>
<dbReference type="GO" id="GO:1990189">
    <property type="term" value="F:protein N-terminal-serine acetyltransferase activity"/>
    <property type="evidence" value="ECO:0007669"/>
    <property type="project" value="TreeGrafter"/>
</dbReference>
<dbReference type="SUPFAM" id="SSF55729">
    <property type="entry name" value="Acyl-CoA N-acyltransferases (Nat)"/>
    <property type="match status" value="1"/>
</dbReference>
<feature type="domain" description="N-acetyltransferase" evidence="1">
    <location>
        <begin position="1"/>
        <end position="143"/>
    </location>
</feature>
<reference evidence="2 3" key="1">
    <citation type="submission" date="2016-10" db="EMBL/GenBank/DDBJ databases">
        <authorList>
            <person name="de Groot N.N."/>
        </authorList>
    </citation>
    <scope>NUCLEOTIDE SEQUENCE [LARGE SCALE GENOMIC DNA]</scope>
    <source>
        <strain evidence="2 3">DSM 21799</strain>
    </source>
</reference>
<dbReference type="CDD" id="cd04301">
    <property type="entry name" value="NAT_SF"/>
    <property type="match status" value="1"/>
</dbReference>
<gene>
    <name evidence="2" type="ORF">SAMN04489806_0728</name>
</gene>
<proteinExistence type="predicted"/>
<dbReference type="PANTHER" id="PTHR43441:SF10">
    <property type="entry name" value="ACETYLTRANSFERASE"/>
    <property type="match status" value="1"/>
</dbReference>
<evidence type="ECO:0000313" key="2">
    <source>
        <dbReference type="EMBL" id="SEB46213.1"/>
    </source>
</evidence>
<accession>A0A1H4JIW8</accession>
<evidence type="ECO:0000313" key="3">
    <source>
        <dbReference type="Proteomes" id="UP000199183"/>
    </source>
</evidence>
<organism evidence="2 3">
    <name type="scientific">Paramicrobacterium humi</name>
    <dbReference type="NCBI Taxonomy" id="640635"/>
    <lineage>
        <taxon>Bacteria</taxon>
        <taxon>Bacillati</taxon>
        <taxon>Actinomycetota</taxon>
        <taxon>Actinomycetes</taxon>
        <taxon>Micrococcales</taxon>
        <taxon>Microbacteriaceae</taxon>
        <taxon>Paramicrobacterium</taxon>
    </lineage>
</organism>
<dbReference type="GO" id="GO:0008999">
    <property type="term" value="F:protein-N-terminal-alanine acetyltransferase activity"/>
    <property type="evidence" value="ECO:0007669"/>
    <property type="project" value="TreeGrafter"/>
</dbReference>
<name>A0A1H4JIW8_9MICO</name>
<dbReference type="InterPro" id="IPR000182">
    <property type="entry name" value="GNAT_dom"/>
</dbReference>
<dbReference type="InterPro" id="IPR051908">
    <property type="entry name" value="Ribosomal_N-acetyltransferase"/>
</dbReference>